<dbReference type="Pfam" id="PF05229">
    <property type="entry name" value="SCPU"/>
    <property type="match status" value="1"/>
</dbReference>
<evidence type="ECO:0000256" key="1">
    <source>
        <dbReference type="SAM" id="SignalP"/>
    </source>
</evidence>
<dbReference type="Proteomes" id="UP000028721">
    <property type="component" value="Unassembled WGS sequence"/>
</dbReference>
<proteinExistence type="predicted"/>
<name>A0ABR4U773_9GAMM</name>
<dbReference type="InterPro" id="IPR007893">
    <property type="entry name" value="Spore_coat_U/FanG"/>
</dbReference>
<keyword evidence="4" id="KW-1185">Reference proteome</keyword>
<comment type="caution">
    <text evidence="3">The sequence shown here is derived from an EMBL/GenBank/DDBJ whole genome shotgun (WGS) entry which is preliminary data.</text>
</comment>
<protein>
    <submittedName>
        <fullName evidence="3">Spore coat protein U</fullName>
    </submittedName>
</protein>
<reference evidence="3 4" key="1">
    <citation type="submission" date="2014-03" db="EMBL/GenBank/DDBJ databases">
        <title>Draft genome sequence of the Serratia grimesii strain a2.</title>
        <authorList>
            <person name="Toymentseva A."/>
            <person name="Kazakov S."/>
            <person name="Giliazeva A."/>
            <person name="Ismagilova R."/>
            <person name="Shah R."/>
            <person name="Sharipova M."/>
            <person name="Khaitlina S."/>
            <person name="Mardanova A."/>
        </authorList>
    </citation>
    <scope>NUCLEOTIDE SEQUENCE [LARGE SCALE GENOMIC DNA]</scope>
    <source>
        <strain evidence="3 4">A2</strain>
    </source>
</reference>
<feature type="signal peptide" evidence="1">
    <location>
        <begin position="1"/>
        <end position="21"/>
    </location>
</feature>
<sequence length="178" mass="18183">MKSAKTCLLLAGLISTGGVSADTVSQAFTVNASIIKGCVLGSGVTDVTTFGTLSFGQVSSLSSNISIVSSAGAGSVLIRCNPNVSVTLALNVGSNVTGSISAGRKLQNATTLETLVYQLYQDSNYSTIWGDGTNGGTVHTVSSTGSTQEIKMYARLMSTSILPTSGTYSDTVLLTVTY</sequence>
<keyword evidence="3" id="KW-0167">Capsid protein</keyword>
<dbReference type="PANTHER" id="PTHR37089">
    <property type="entry name" value="PROTEIN U-RELATED"/>
    <property type="match status" value="1"/>
</dbReference>
<dbReference type="PANTHER" id="PTHR37089:SF3">
    <property type="entry name" value="EXPORTED PROTEIN"/>
    <property type="match status" value="1"/>
</dbReference>
<evidence type="ECO:0000313" key="4">
    <source>
        <dbReference type="Proteomes" id="UP000028721"/>
    </source>
</evidence>
<keyword evidence="1" id="KW-0732">Signal</keyword>
<evidence type="ECO:0000313" key="3">
    <source>
        <dbReference type="EMBL" id="KFB87903.1"/>
    </source>
</evidence>
<feature type="domain" description="Spore coat protein U/FanG" evidence="2">
    <location>
        <begin position="26"/>
        <end position="175"/>
    </location>
</feature>
<accession>A0ABR4U773</accession>
<dbReference type="EMBL" id="JGVP01000020">
    <property type="protein sequence ID" value="KFB87903.1"/>
    <property type="molecule type" value="Genomic_DNA"/>
</dbReference>
<keyword evidence="3" id="KW-0946">Virion</keyword>
<feature type="chain" id="PRO_5045123972" evidence="1">
    <location>
        <begin position="22"/>
        <end position="178"/>
    </location>
</feature>
<dbReference type="RefSeq" id="WP_037422494.1">
    <property type="nucleotide sequence ID" value="NZ_CAMIRB010000006.1"/>
</dbReference>
<dbReference type="InterPro" id="IPR053167">
    <property type="entry name" value="Spore_coat_component"/>
</dbReference>
<gene>
    <name evidence="3" type="ORF">CR62_09790</name>
</gene>
<dbReference type="SMART" id="SM00972">
    <property type="entry name" value="SCPU"/>
    <property type="match status" value="1"/>
</dbReference>
<evidence type="ECO:0000259" key="2">
    <source>
        <dbReference type="Pfam" id="PF05229"/>
    </source>
</evidence>
<organism evidence="3 4">
    <name type="scientific">Serratia grimesii</name>
    <dbReference type="NCBI Taxonomy" id="82995"/>
    <lineage>
        <taxon>Bacteria</taxon>
        <taxon>Pseudomonadati</taxon>
        <taxon>Pseudomonadota</taxon>
        <taxon>Gammaproteobacteria</taxon>
        <taxon>Enterobacterales</taxon>
        <taxon>Yersiniaceae</taxon>
        <taxon>Serratia</taxon>
    </lineage>
</organism>